<dbReference type="Pfam" id="PF06271">
    <property type="entry name" value="RDD"/>
    <property type="match status" value="1"/>
</dbReference>
<proteinExistence type="predicted"/>
<evidence type="ECO:0000256" key="5">
    <source>
        <dbReference type="ARBA" id="ARBA00023136"/>
    </source>
</evidence>
<comment type="caution">
    <text evidence="8">The sequence shown here is derived from an EMBL/GenBank/DDBJ whole genome shotgun (WGS) entry which is preliminary data.</text>
</comment>
<reference evidence="8 9" key="1">
    <citation type="submission" date="2019-06" db="EMBL/GenBank/DDBJ databases">
        <title>Sequencing the genomes of 1000 actinobacteria strains.</title>
        <authorList>
            <person name="Klenk H.-P."/>
        </authorList>
    </citation>
    <scope>NUCLEOTIDE SEQUENCE [LARGE SCALE GENOMIC DNA]</scope>
    <source>
        <strain evidence="8 9">DSM 25218</strain>
    </source>
</reference>
<protein>
    <submittedName>
        <fullName evidence="8">Putative RDD family membrane protein YckC</fullName>
    </submittedName>
</protein>
<dbReference type="AlphaFoldDB" id="A0A543A6B9"/>
<organism evidence="8 9">
    <name type="scientific">Nocardioides albertanoniae</name>
    <dbReference type="NCBI Taxonomy" id="1175486"/>
    <lineage>
        <taxon>Bacteria</taxon>
        <taxon>Bacillati</taxon>
        <taxon>Actinomycetota</taxon>
        <taxon>Actinomycetes</taxon>
        <taxon>Propionibacteriales</taxon>
        <taxon>Nocardioidaceae</taxon>
        <taxon>Nocardioides</taxon>
    </lineage>
</organism>
<keyword evidence="5 6" id="KW-0472">Membrane</keyword>
<evidence type="ECO:0000256" key="1">
    <source>
        <dbReference type="ARBA" id="ARBA00004651"/>
    </source>
</evidence>
<evidence type="ECO:0000313" key="9">
    <source>
        <dbReference type="Proteomes" id="UP000320209"/>
    </source>
</evidence>
<keyword evidence="2" id="KW-1003">Cell membrane</keyword>
<keyword evidence="9" id="KW-1185">Reference proteome</keyword>
<dbReference type="PANTHER" id="PTHR36115">
    <property type="entry name" value="PROLINE-RICH ANTIGEN HOMOLOG-RELATED"/>
    <property type="match status" value="1"/>
</dbReference>
<dbReference type="OrthoDB" id="5187110at2"/>
<keyword evidence="4 6" id="KW-1133">Transmembrane helix</keyword>
<dbReference type="RefSeq" id="WP_141780074.1">
    <property type="nucleotide sequence ID" value="NZ_VFOV01000001.1"/>
</dbReference>
<evidence type="ECO:0000313" key="8">
    <source>
        <dbReference type="EMBL" id="TQL68036.1"/>
    </source>
</evidence>
<evidence type="ECO:0000256" key="4">
    <source>
        <dbReference type="ARBA" id="ARBA00022989"/>
    </source>
</evidence>
<gene>
    <name evidence="8" type="ORF">FB381_1925</name>
</gene>
<evidence type="ECO:0000256" key="3">
    <source>
        <dbReference type="ARBA" id="ARBA00022692"/>
    </source>
</evidence>
<evidence type="ECO:0000256" key="6">
    <source>
        <dbReference type="SAM" id="Phobius"/>
    </source>
</evidence>
<dbReference type="InterPro" id="IPR010432">
    <property type="entry name" value="RDD"/>
</dbReference>
<name>A0A543A6B9_9ACTN</name>
<dbReference type="PANTHER" id="PTHR36115:SF6">
    <property type="entry name" value="PROLINE-RICH ANTIGEN HOMOLOG"/>
    <property type="match status" value="1"/>
</dbReference>
<accession>A0A543A6B9</accession>
<keyword evidence="3 6" id="KW-0812">Transmembrane</keyword>
<dbReference type="EMBL" id="VFOV01000001">
    <property type="protein sequence ID" value="TQL68036.1"/>
    <property type="molecule type" value="Genomic_DNA"/>
</dbReference>
<sequence>MTGSATSAPPTLPYETASWGRRVLALFVDWIASSLVASVFLGARALPFGSLLTGVDPRPSDNLWIVVVFIAQTAVFTMLGGGSFGKLVTRLRTVRASSTGEPDVRPLDPLRSIARQILVVLVVPPLVFRADRRGLHDLAAGTATVTLQTYRAVFRRVS</sequence>
<evidence type="ECO:0000256" key="2">
    <source>
        <dbReference type="ARBA" id="ARBA00022475"/>
    </source>
</evidence>
<feature type="transmembrane region" description="Helical" evidence="6">
    <location>
        <begin position="63"/>
        <end position="85"/>
    </location>
</feature>
<dbReference type="InterPro" id="IPR051791">
    <property type="entry name" value="Pra-immunoreactive"/>
</dbReference>
<feature type="domain" description="RDD" evidence="7">
    <location>
        <begin position="16"/>
        <end position="141"/>
    </location>
</feature>
<evidence type="ECO:0000259" key="7">
    <source>
        <dbReference type="Pfam" id="PF06271"/>
    </source>
</evidence>
<dbReference type="Proteomes" id="UP000320209">
    <property type="component" value="Unassembled WGS sequence"/>
</dbReference>
<dbReference type="GO" id="GO:0005886">
    <property type="term" value="C:plasma membrane"/>
    <property type="evidence" value="ECO:0007669"/>
    <property type="project" value="UniProtKB-SubCell"/>
</dbReference>
<feature type="transmembrane region" description="Helical" evidence="6">
    <location>
        <begin position="23"/>
        <end position="43"/>
    </location>
</feature>
<comment type="subcellular location">
    <subcellularLocation>
        <location evidence="1">Cell membrane</location>
        <topology evidence="1">Multi-pass membrane protein</topology>
    </subcellularLocation>
</comment>